<sequence>MKFLTLILSILVSSAAYAGSASDWLKANNPRGYFPQEGEYRSFPNICNENTCFNLVAVSYVTETNKGMRRLAVFSESGEYLGVYSGFQEMPVKVVGSSLLFPASEYGYFINFSGGEPPATAYLDGENFEFESKP</sequence>
<name>A0ABX7QN53_9GAMM</name>
<accession>A0ABX7QN53</accession>
<dbReference type="RefSeq" id="WP_207353570.1">
    <property type="nucleotide sequence ID" value="NZ_CP071503.1"/>
</dbReference>
<gene>
    <name evidence="2" type="ORF">JYB87_11125</name>
</gene>
<evidence type="ECO:0000256" key="1">
    <source>
        <dbReference type="SAM" id="SignalP"/>
    </source>
</evidence>
<feature type="chain" id="PRO_5045737483" evidence="1">
    <location>
        <begin position="19"/>
        <end position="134"/>
    </location>
</feature>
<dbReference type="EMBL" id="CP071503">
    <property type="protein sequence ID" value="QSX32325.1"/>
    <property type="molecule type" value="Genomic_DNA"/>
</dbReference>
<keyword evidence="1" id="KW-0732">Signal</keyword>
<feature type="signal peptide" evidence="1">
    <location>
        <begin position="1"/>
        <end position="18"/>
    </location>
</feature>
<protein>
    <submittedName>
        <fullName evidence="2">Uncharacterized protein</fullName>
    </submittedName>
</protein>
<keyword evidence="3" id="KW-1185">Reference proteome</keyword>
<dbReference type="Proteomes" id="UP000662770">
    <property type="component" value="Chromosome"/>
</dbReference>
<organism evidence="2 3">
    <name type="scientific">Shewanella avicenniae</name>
    <dbReference type="NCBI Taxonomy" id="2814294"/>
    <lineage>
        <taxon>Bacteria</taxon>
        <taxon>Pseudomonadati</taxon>
        <taxon>Pseudomonadota</taxon>
        <taxon>Gammaproteobacteria</taxon>
        <taxon>Alteromonadales</taxon>
        <taxon>Shewanellaceae</taxon>
        <taxon>Shewanella</taxon>
    </lineage>
</organism>
<proteinExistence type="predicted"/>
<evidence type="ECO:0000313" key="2">
    <source>
        <dbReference type="EMBL" id="QSX32325.1"/>
    </source>
</evidence>
<reference evidence="2 3" key="1">
    <citation type="submission" date="2021-03" db="EMBL/GenBank/DDBJ databases">
        <title>Novel species identification of genus Shewanella.</title>
        <authorList>
            <person name="Liu G."/>
            <person name="Zhang Q."/>
        </authorList>
    </citation>
    <scope>NUCLEOTIDE SEQUENCE [LARGE SCALE GENOMIC DNA]</scope>
    <source>
        <strain evidence="2 3">FJAT-51800</strain>
    </source>
</reference>
<evidence type="ECO:0000313" key="3">
    <source>
        <dbReference type="Proteomes" id="UP000662770"/>
    </source>
</evidence>